<comment type="caution">
    <text evidence="1">The sequence shown here is derived from an EMBL/GenBank/DDBJ whole genome shotgun (WGS) entry which is preliminary data.</text>
</comment>
<proteinExistence type="predicted"/>
<dbReference type="EMBL" id="JASAYT010000014">
    <property type="protein sequence ID" value="MDP8174901.1"/>
    <property type="molecule type" value="Genomic_DNA"/>
</dbReference>
<reference evidence="1" key="1">
    <citation type="journal article" date="2023" name="Front. Microbiol.">
        <title>Phylogeography and host specificity of Pasteurellaceae pathogenic to sea-farmed fish in the north-east Atlantic.</title>
        <authorList>
            <person name="Gulla S."/>
            <person name="Colquhoun D.J."/>
            <person name="Olsen A.B."/>
            <person name="Spilsberg B."/>
            <person name="Lagesen K."/>
            <person name="Aakesson C.P."/>
            <person name="Strom S."/>
            <person name="Manji F."/>
            <person name="Birkbeck T.H."/>
            <person name="Nilsen H.K."/>
        </authorList>
    </citation>
    <scope>NUCLEOTIDE SEQUENCE</scope>
    <source>
        <strain evidence="1">98B1</strain>
    </source>
</reference>
<organism evidence="1 2">
    <name type="scientific">Phocoenobacter skyensis</name>
    <dbReference type="NCBI Taxonomy" id="97481"/>
    <lineage>
        <taxon>Bacteria</taxon>
        <taxon>Pseudomonadati</taxon>
        <taxon>Pseudomonadota</taxon>
        <taxon>Gammaproteobacteria</taxon>
        <taxon>Pasteurellales</taxon>
        <taxon>Pasteurellaceae</taxon>
        <taxon>Phocoenobacter</taxon>
    </lineage>
</organism>
<evidence type="ECO:0000313" key="2">
    <source>
        <dbReference type="Proteomes" id="UP001231736"/>
    </source>
</evidence>
<evidence type="ECO:0000313" key="1">
    <source>
        <dbReference type="EMBL" id="MDP8174901.1"/>
    </source>
</evidence>
<name>A0AAJ6NDM8_9PAST</name>
<protein>
    <submittedName>
        <fullName evidence="1">Uncharacterized protein</fullName>
    </submittedName>
</protein>
<sequence>MPNPDECGNPKIFRGDGKLSQWAGATEWYVPNKQGQRHPEMRILRKPNGQMGYSLKHYRDGVKLLLSPWYPDGGKATKPIRLP</sequence>
<dbReference type="AlphaFoldDB" id="A0AAJ6NDM8"/>
<accession>A0AAJ6NDM8</accession>
<dbReference type="RefSeq" id="WP_306375888.1">
    <property type="nucleotide sequence ID" value="NZ_JASAYT010000014.1"/>
</dbReference>
<dbReference type="Proteomes" id="UP001231736">
    <property type="component" value="Unassembled WGS sequence"/>
</dbReference>
<gene>
    <name evidence="1" type="ORF">QJU97_05450</name>
</gene>